<evidence type="ECO:0000256" key="1">
    <source>
        <dbReference type="ARBA" id="ARBA00006082"/>
    </source>
</evidence>
<accession>A0AAD5MPC1</accession>
<comment type="caution">
    <text evidence="2">The sequence shown here is derived from an EMBL/GenBank/DDBJ whole genome shotgun (WGS) entry which is preliminary data.</text>
</comment>
<reference evidence="2" key="1">
    <citation type="submission" date="2021-06" db="EMBL/GenBank/DDBJ databases">
        <title>Parelaphostrongylus tenuis whole genome reference sequence.</title>
        <authorList>
            <person name="Garwood T.J."/>
            <person name="Larsen P.A."/>
            <person name="Fountain-Jones N.M."/>
            <person name="Garbe J.R."/>
            <person name="Macchietto M.G."/>
            <person name="Kania S.A."/>
            <person name="Gerhold R.W."/>
            <person name="Richards J.E."/>
            <person name="Wolf T.M."/>
        </authorList>
    </citation>
    <scope>NUCLEOTIDE SEQUENCE</scope>
    <source>
        <strain evidence="2">MNPRO001-30</strain>
        <tissue evidence="2">Meninges</tissue>
    </source>
</reference>
<sequence>MNEGTAANNQREVHHISADVSSRISTAQVIVSVSCAVRQLIDNSLDGCAQVIGESVTISKVLFVYSFCLRLKFAILTEIRAKNNGYDSIEVIDDGHWYPSRQFRLSL</sequence>
<dbReference type="Gene3D" id="3.30.565.10">
    <property type="entry name" value="Histidine kinase-like ATPase, C-terminal domain"/>
    <property type="match status" value="1"/>
</dbReference>
<dbReference type="GO" id="GO:0032389">
    <property type="term" value="C:MutLalpha complex"/>
    <property type="evidence" value="ECO:0007669"/>
    <property type="project" value="TreeGrafter"/>
</dbReference>
<dbReference type="PANTHER" id="PTHR10073">
    <property type="entry name" value="DNA MISMATCH REPAIR PROTEIN MLH, PMS, MUTL"/>
    <property type="match status" value="1"/>
</dbReference>
<evidence type="ECO:0000313" key="3">
    <source>
        <dbReference type="Proteomes" id="UP001196413"/>
    </source>
</evidence>
<dbReference type="GO" id="GO:0140664">
    <property type="term" value="F:ATP-dependent DNA damage sensor activity"/>
    <property type="evidence" value="ECO:0007669"/>
    <property type="project" value="InterPro"/>
</dbReference>
<name>A0AAD5MPC1_PARTN</name>
<organism evidence="2 3">
    <name type="scientific">Parelaphostrongylus tenuis</name>
    <name type="common">Meningeal worm</name>
    <dbReference type="NCBI Taxonomy" id="148309"/>
    <lineage>
        <taxon>Eukaryota</taxon>
        <taxon>Metazoa</taxon>
        <taxon>Ecdysozoa</taxon>
        <taxon>Nematoda</taxon>
        <taxon>Chromadorea</taxon>
        <taxon>Rhabditida</taxon>
        <taxon>Rhabditina</taxon>
        <taxon>Rhabditomorpha</taxon>
        <taxon>Strongyloidea</taxon>
        <taxon>Metastrongylidae</taxon>
        <taxon>Parelaphostrongylus</taxon>
    </lineage>
</organism>
<dbReference type="GO" id="GO:0016887">
    <property type="term" value="F:ATP hydrolysis activity"/>
    <property type="evidence" value="ECO:0007669"/>
    <property type="project" value="InterPro"/>
</dbReference>
<dbReference type="GO" id="GO:0006298">
    <property type="term" value="P:mismatch repair"/>
    <property type="evidence" value="ECO:0007669"/>
    <property type="project" value="InterPro"/>
</dbReference>
<dbReference type="Proteomes" id="UP001196413">
    <property type="component" value="Unassembled WGS sequence"/>
</dbReference>
<protein>
    <submittedName>
        <fullName evidence="2">Uncharacterized protein</fullName>
    </submittedName>
</protein>
<gene>
    <name evidence="2" type="ORF">KIN20_019298</name>
</gene>
<dbReference type="InterPro" id="IPR038973">
    <property type="entry name" value="MutL/Mlh/Pms-like"/>
</dbReference>
<dbReference type="AlphaFoldDB" id="A0AAD5MPC1"/>
<evidence type="ECO:0000313" key="2">
    <source>
        <dbReference type="EMBL" id="KAJ1360353.1"/>
    </source>
</evidence>
<keyword evidence="3" id="KW-1185">Reference proteome</keyword>
<dbReference type="EMBL" id="JAHQIW010003846">
    <property type="protein sequence ID" value="KAJ1360353.1"/>
    <property type="molecule type" value="Genomic_DNA"/>
</dbReference>
<dbReference type="PANTHER" id="PTHR10073:SF52">
    <property type="entry name" value="MISMATCH REPAIR ENDONUCLEASE PMS2"/>
    <property type="match status" value="1"/>
</dbReference>
<comment type="similarity">
    <text evidence="1">Belongs to the DNA mismatch repair MutL/HexB family.</text>
</comment>
<proteinExistence type="inferred from homology"/>
<dbReference type="InterPro" id="IPR036890">
    <property type="entry name" value="HATPase_C_sf"/>
</dbReference>